<dbReference type="EMBL" id="JAGMUU010000009">
    <property type="protein sequence ID" value="KAH7145894.1"/>
    <property type="molecule type" value="Genomic_DNA"/>
</dbReference>
<comment type="caution">
    <text evidence="1">The sequence shown here is derived from an EMBL/GenBank/DDBJ whole genome shotgun (WGS) entry which is preliminary data.</text>
</comment>
<gene>
    <name evidence="1" type="ORF">B0J13DRAFT_330504</name>
</gene>
<protein>
    <submittedName>
        <fullName evidence="1">Uncharacterized protein</fullName>
    </submittedName>
</protein>
<keyword evidence="2" id="KW-1185">Reference proteome</keyword>
<sequence length="137" mass="14943">MHGHLLVGLLGRAVGDWMRVCPGLPFWYDNGPRIDRREHFPIPVSMMVMKSSISILTIADLAAARFGSPPNGLNKSALAAGPHPSDLVLAASRFLGISGNWSLVLGCEYCRSVTMGFLWLVFILPRDGGEFLAFRTS</sequence>
<evidence type="ECO:0000313" key="1">
    <source>
        <dbReference type="EMBL" id="KAH7145894.1"/>
    </source>
</evidence>
<name>A0A9P9J788_9HYPO</name>
<proteinExistence type="predicted"/>
<accession>A0A9P9J788</accession>
<organism evidence="1 2">
    <name type="scientific">Dactylonectria estremocensis</name>
    <dbReference type="NCBI Taxonomy" id="1079267"/>
    <lineage>
        <taxon>Eukaryota</taxon>
        <taxon>Fungi</taxon>
        <taxon>Dikarya</taxon>
        <taxon>Ascomycota</taxon>
        <taxon>Pezizomycotina</taxon>
        <taxon>Sordariomycetes</taxon>
        <taxon>Hypocreomycetidae</taxon>
        <taxon>Hypocreales</taxon>
        <taxon>Nectriaceae</taxon>
        <taxon>Dactylonectria</taxon>
    </lineage>
</organism>
<reference evidence="1" key="1">
    <citation type="journal article" date="2021" name="Nat. Commun.">
        <title>Genetic determinants of endophytism in the Arabidopsis root mycobiome.</title>
        <authorList>
            <person name="Mesny F."/>
            <person name="Miyauchi S."/>
            <person name="Thiergart T."/>
            <person name="Pickel B."/>
            <person name="Atanasova L."/>
            <person name="Karlsson M."/>
            <person name="Huettel B."/>
            <person name="Barry K.W."/>
            <person name="Haridas S."/>
            <person name="Chen C."/>
            <person name="Bauer D."/>
            <person name="Andreopoulos W."/>
            <person name="Pangilinan J."/>
            <person name="LaButti K."/>
            <person name="Riley R."/>
            <person name="Lipzen A."/>
            <person name="Clum A."/>
            <person name="Drula E."/>
            <person name="Henrissat B."/>
            <person name="Kohler A."/>
            <person name="Grigoriev I.V."/>
            <person name="Martin F.M."/>
            <person name="Hacquard S."/>
        </authorList>
    </citation>
    <scope>NUCLEOTIDE SEQUENCE</scope>
    <source>
        <strain evidence="1">MPI-CAGE-AT-0021</strain>
    </source>
</reference>
<dbReference type="AlphaFoldDB" id="A0A9P9J788"/>
<evidence type="ECO:0000313" key="2">
    <source>
        <dbReference type="Proteomes" id="UP000717696"/>
    </source>
</evidence>
<dbReference type="Proteomes" id="UP000717696">
    <property type="component" value="Unassembled WGS sequence"/>
</dbReference>